<dbReference type="GO" id="GO:0016705">
    <property type="term" value="F:oxidoreductase activity, acting on paired donors, with incorporation or reduction of molecular oxygen"/>
    <property type="evidence" value="ECO:0007669"/>
    <property type="project" value="InterPro"/>
</dbReference>
<dbReference type="GO" id="GO:0020037">
    <property type="term" value="F:heme binding"/>
    <property type="evidence" value="ECO:0007669"/>
    <property type="project" value="InterPro"/>
</dbReference>
<keyword evidence="9" id="KW-0492">Microsome</keyword>
<comment type="function">
    <text evidence="2">May be involved in the metabolism of insect hormones and in the breakdown of synthetic insecticides.</text>
</comment>
<dbReference type="InterPro" id="IPR050476">
    <property type="entry name" value="Insect_CytP450_Detox"/>
</dbReference>
<evidence type="ECO:0000256" key="8">
    <source>
        <dbReference type="ARBA" id="ARBA00022824"/>
    </source>
</evidence>
<dbReference type="PANTHER" id="PTHR24292">
    <property type="entry name" value="CYTOCHROME P450"/>
    <property type="match status" value="1"/>
</dbReference>
<comment type="cofactor">
    <cofactor evidence="1">
        <name>heme</name>
        <dbReference type="ChEBI" id="CHEBI:30413"/>
    </cofactor>
</comment>
<dbReference type="Proteomes" id="UP001075354">
    <property type="component" value="Chromosome 8"/>
</dbReference>
<proteinExistence type="inferred from homology"/>
<dbReference type="PRINTS" id="PR00465">
    <property type="entry name" value="EP450IV"/>
</dbReference>
<evidence type="ECO:0000313" key="15">
    <source>
        <dbReference type="Proteomes" id="UP001075354"/>
    </source>
</evidence>
<dbReference type="GO" id="GO:0005789">
    <property type="term" value="C:endoplasmic reticulum membrane"/>
    <property type="evidence" value="ECO:0007669"/>
    <property type="project" value="UniProtKB-SubCell"/>
</dbReference>
<name>A0AAV7XK61_9NEOP</name>
<evidence type="ECO:0008006" key="16">
    <source>
        <dbReference type="Google" id="ProtNLM"/>
    </source>
</evidence>
<comment type="similarity">
    <text evidence="5">Belongs to the cytochrome P450 family.</text>
</comment>
<evidence type="ECO:0000256" key="11">
    <source>
        <dbReference type="ARBA" id="ARBA00023004"/>
    </source>
</evidence>
<evidence type="ECO:0000256" key="4">
    <source>
        <dbReference type="ARBA" id="ARBA00004406"/>
    </source>
</evidence>
<dbReference type="InterPro" id="IPR002403">
    <property type="entry name" value="Cyt_P450_E_grp-IV"/>
</dbReference>
<evidence type="ECO:0000256" key="13">
    <source>
        <dbReference type="ARBA" id="ARBA00023136"/>
    </source>
</evidence>
<dbReference type="AlphaFoldDB" id="A0AAV7XK61"/>
<protein>
    <recommendedName>
        <fullName evidence="16">Cytochrome P450</fullName>
    </recommendedName>
</protein>
<comment type="subcellular location">
    <subcellularLocation>
        <location evidence="4">Endoplasmic reticulum membrane</location>
        <topology evidence="4">Peripheral membrane protein</topology>
    </subcellularLocation>
    <subcellularLocation>
        <location evidence="3">Microsome membrane</location>
        <topology evidence="3">Peripheral membrane protein</topology>
    </subcellularLocation>
</comment>
<keyword evidence="15" id="KW-1185">Reference proteome</keyword>
<keyword evidence="12" id="KW-0503">Monooxygenase</keyword>
<evidence type="ECO:0000256" key="7">
    <source>
        <dbReference type="ARBA" id="ARBA00022723"/>
    </source>
</evidence>
<dbReference type="Gene3D" id="1.10.630.10">
    <property type="entry name" value="Cytochrome P450"/>
    <property type="match status" value="1"/>
</dbReference>
<evidence type="ECO:0000256" key="6">
    <source>
        <dbReference type="ARBA" id="ARBA00022617"/>
    </source>
</evidence>
<keyword evidence="6" id="KW-0349">Heme</keyword>
<dbReference type="SUPFAM" id="SSF48264">
    <property type="entry name" value="Cytochrome P450"/>
    <property type="match status" value="1"/>
</dbReference>
<dbReference type="PANTHER" id="PTHR24292:SF54">
    <property type="entry name" value="CYP9F3-RELATED"/>
    <property type="match status" value="1"/>
</dbReference>
<dbReference type="Pfam" id="PF00067">
    <property type="entry name" value="p450"/>
    <property type="match status" value="1"/>
</dbReference>
<keyword evidence="10" id="KW-0560">Oxidoreductase</keyword>
<keyword evidence="13" id="KW-0472">Membrane</keyword>
<dbReference type="GO" id="GO:0004497">
    <property type="term" value="F:monooxygenase activity"/>
    <property type="evidence" value="ECO:0007669"/>
    <property type="project" value="UniProtKB-KW"/>
</dbReference>
<dbReference type="InterPro" id="IPR001128">
    <property type="entry name" value="Cyt_P450"/>
</dbReference>
<evidence type="ECO:0000313" key="14">
    <source>
        <dbReference type="EMBL" id="KAJ1524965.1"/>
    </source>
</evidence>
<evidence type="ECO:0000256" key="9">
    <source>
        <dbReference type="ARBA" id="ARBA00022848"/>
    </source>
</evidence>
<evidence type="ECO:0000256" key="2">
    <source>
        <dbReference type="ARBA" id="ARBA00003690"/>
    </source>
</evidence>
<evidence type="ECO:0000256" key="1">
    <source>
        <dbReference type="ARBA" id="ARBA00001971"/>
    </source>
</evidence>
<evidence type="ECO:0000256" key="5">
    <source>
        <dbReference type="ARBA" id="ARBA00010617"/>
    </source>
</evidence>
<dbReference type="EMBL" id="JAPTSV010000008">
    <property type="protein sequence ID" value="KAJ1524965.1"/>
    <property type="molecule type" value="Genomic_DNA"/>
</dbReference>
<accession>A0AAV7XK61</accession>
<dbReference type="InterPro" id="IPR036396">
    <property type="entry name" value="Cyt_P450_sf"/>
</dbReference>
<evidence type="ECO:0000256" key="12">
    <source>
        <dbReference type="ARBA" id="ARBA00023033"/>
    </source>
</evidence>
<keyword evidence="7" id="KW-0479">Metal-binding</keyword>
<dbReference type="GO" id="GO:0005506">
    <property type="term" value="F:iron ion binding"/>
    <property type="evidence" value="ECO:0007669"/>
    <property type="project" value="InterPro"/>
</dbReference>
<evidence type="ECO:0000256" key="3">
    <source>
        <dbReference type="ARBA" id="ARBA00004174"/>
    </source>
</evidence>
<gene>
    <name evidence="14" type="ORF">ONE63_009818</name>
</gene>
<reference evidence="14" key="1">
    <citation type="submission" date="2022-12" db="EMBL/GenBank/DDBJ databases">
        <title>Chromosome-level genome assembly of the bean flower thrips Megalurothrips usitatus.</title>
        <authorList>
            <person name="Ma L."/>
            <person name="Liu Q."/>
            <person name="Li H."/>
            <person name="Cai W."/>
        </authorList>
    </citation>
    <scope>NUCLEOTIDE SEQUENCE</scope>
    <source>
        <strain evidence="14">Cailab_2022a</strain>
    </source>
</reference>
<keyword evidence="11" id="KW-0408">Iron</keyword>
<organism evidence="14 15">
    <name type="scientific">Megalurothrips usitatus</name>
    <name type="common">bean blossom thrips</name>
    <dbReference type="NCBI Taxonomy" id="439358"/>
    <lineage>
        <taxon>Eukaryota</taxon>
        <taxon>Metazoa</taxon>
        <taxon>Ecdysozoa</taxon>
        <taxon>Arthropoda</taxon>
        <taxon>Hexapoda</taxon>
        <taxon>Insecta</taxon>
        <taxon>Pterygota</taxon>
        <taxon>Neoptera</taxon>
        <taxon>Paraneoptera</taxon>
        <taxon>Thysanoptera</taxon>
        <taxon>Terebrantia</taxon>
        <taxon>Thripoidea</taxon>
        <taxon>Thripidae</taxon>
        <taxon>Megalurothrips</taxon>
    </lineage>
</organism>
<evidence type="ECO:0000256" key="10">
    <source>
        <dbReference type="ARBA" id="ARBA00023002"/>
    </source>
</evidence>
<sequence length="267" mass="28588">MRTVDVGAEDADGFLTGKDRRLHCGLAFDVVAANALVLHAHTHVPRVVAACLLELARQPALQQRVARELRRALDGVADGILDAPGPPPGLQQALHEALRLHPPCGVLLTEVGAEGLELPGAPGPPLSPGTRVYVAVRALHRDPELYKDPLRFDPSRFSPEARQSRAPGAFVPFGELPADADAPGGQLPQPAVSTGARFALQEMWTCLAALLADLQFDLGPRTTDMSEDDAPELWLRVRRRSREAALAASLAQYKVDSGHCGLVDVVQ</sequence>
<comment type="caution">
    <text evidence="14">The sequence shown here is derived from an EMBL/GenBank/DDBJ whole genome shotgun (WGS) entry which is preliminary data.</text>
</comment>
<keyword evidence="8" id="KW-0256">Endoplasmic reticulum</keyword>